<gene>
    <name evidence="5" type="ORF">Hs30E_04020</name>
</gene>
<dbReference type="AlphaFoldDB" id="A0A6A0BBK9"/>
<dbReference type="InterPro" id="IPR011330">
    <property type="entry name" value="Glyco_hydro/deAcase_b/a-brl"/>
</dbReference>
<sequence>MNIKKVLKGTFLVVLALLVGAIFWQIKSELPHSVNQPKKVVDDKKSKPAPVLEKTAEPAKSKKADSKSAKADWLKSETPIEFPILMYHHIADVVDGNTLFVPADEFEMEMMALKNAGYYTLTPEEAYRVLTTNEKPAEKIVWVTFDDGYKNAYDTAMPILSRLEMTGSFFIITGMRDDEDKMPDEMLLKMKQNSLISLESHTVNHPDLEYLTNDQADSELRDSKQELDRLLKQKTSVICYPAGRYNNETAELAENAGYKLGLTTNPGLASSRNGLFALNRVRVAYGHSEATFMALIGDK</sequence>
<dbReference type="GO" id="GO:0005576">
    <property type="term" value="C:extracellular region"/>
    <property type="evidence" value="ECO:0007669"/>
    <property type="project" value="UniProtKB-SubCell"/>
</dbReference>
<evidence type="ECO:0000313" key="5">
    <source>
        <dbReference type="EMBL" id="GFH41851.1"/>
    </source>
</evidence>
<feature type="compositionally biased region" description="Basic and acidic residues" evidence="3">
    <location>
        <begin position="54"/>
        <end position="64"/>
    </location>
</feature>
<name>A0A6A0BBK9_9LACT</name>
<evidence type="ECO:0000256" key="3">
    <source>
        <dbReference type="SAM" id="MobiDB-lite"/>
    </source>
</evidence>
<evidence type="ECO:0000256" key="2">
    <source>
        <dbReference type="ARBA" id="ARBA00022729"/>
    </source>
</evidence>
<dbReference type="InterPro" id="IPR002509">
    <property type="entry name" value="NODB_dom"/>
</dbReference>
<dbReference type="PANTHER" id="PTHR34216">
    <property type="match status" value="1"/>
</dbReference>
<feature type="domain" description="NodB homology" evidence="4">
    <location>
        <begin position="139"/>
        <end position="299"/>
    </location>
</feature>
<dbReference type="GO" id="GO:0016810">
    <property type="term" value="F:hydrolase activity, acting on carbon-nitrogen (but not peptide) bonds"/>
    <property type="evidence" value="ECO:0007669"/>
    <property type="project" value="InterPro"/>
</dbReference>
<comment type="caution">
    <text evidence="5">The sequence shown here is derived from an EMBL/GenBank/DDBJ whole genome shotgun (WGS) entry which is preliminary data.</text>
</comment>
<dbReference type="PANTHER" id="PTHR34216:SF3">
    <property type="entry name" value="POLY-BETA-1,6-N-ACETYL-D-GLUCOSAMINE N-DEACETYLASE"/>
    <property type="match status" value="1"/>
</dbReference>
<dbReference type="RefSeq" id="WP_172207584.1">
    <property type="nucleotide sequence ID" value="NZ_BLLI01000006.1"/>
</dbReference>
<comment type="subcellular location">
    <subcellularLocation>
        <location evidence="1">Secreted</location>
    </subcellularLocation>
</comment>
<dbReference type="Proteomes" id="UP000480303">
    <property type="component" value="Unassembled WGS sequence"/>
</dbReference>
<accession>A0A6A0BBK9</accession>
<evidence type="ECO:0000313" key="6">
    <source>
        <dbReference type="Proteomes" id="UP000480303"/>
    </source>
</evidence>
<evidence type="ECO:0000256" key="1">
    <source>
        <dbReference type="ARBA" id="ARBA00004613"/>
    </source>
</evidence>
<feature type="region of interest" description="Disordered" evidence="3">
    <location>
        <begin position="35"/>
        <end position="64"/>
    </location>
</feature>
<evidence type="ECO:0000259" key="4">
    <source>
        <dbReference type="PROSITE" id="PS51677"/>
    </source>
</evidence>
<dbReference type="PROSITE" id="PS51677">
    <property type="entry name" value="NODB"/>
    <property type="match status" value="1"/>
</dbReference>
<keyword evidence="6" id="KW-1185">Reference proteome</keyword>
<proteinExistence type="predicted"/>
<dbReference type="CDD" id="cd10918">
    <property type="entry name" value="CE4_NodB_like_5s_6s"/>
    <property type="match status" value="1"/>
</dbReference>
<keyword evidence="2" id="KW-0732">Signal</keyword>
<dbReference type="EMBL" id="BLLI01000006">
    <property type="protein sequence ID" value="GFH41851.1"/>
    <property type="molecule type" value="Genomic_DNA"/>
</dbReference>
<dbReference type="InterPro" id="IPR051398">
    <property type="entry name" value="Polysacch_Deacetylase"/>
</dbReference>
<dbReference type="Gene3D" id="3.20.20.370">
    <property type="entry name" value="Glycoside hydrolase/deacetylase"/>
    <property type="match status" value="1"/>
</dbReference>
<dbReference type="SUPFAM" id="SSF88713">
    <property type="entry name" value="Glycoside hydrolase/deacetylase"/>
    <property type="match status" value="1"/>
</dbReference>
<dbReference type="Pfam" id="PF01522">
    <property type="entry name" value="Polysacc_deac_1"/>
    <property type="match status" value="1"/>
</dbReference>
<reference evidence="5 6" key="1">
    <citation type="submission" date="2020-02" db="EMBL/GenBank/DDBJ databases">
        <title>Draft genome sequence of Lactococcus sp. Hs30E4-3.</title>
        <authorList>
            <person name="Noda S."/>
            <person name="Yuki M."/>
            <person name="Ohkuma M."/>
        </authorList>
    </citation>
    <scope>NUCLEOTIDE SEQUENCE [LARGE SCALE GENOMIC DNA]</scope>
    <source>
        <strain evidence="5 6">Hs30E4-3</strain>
    </source>
</reference>
<dbReference type="GO" id="GO:0005975">
    <property type="term" value="P:carbohydrate metabolic process"/>
    <property type="evidence" value="ECO:0007669"/>
    <property type="project" value="InterPro"/>
</dbReference>
<organism evidence="5 6">
    <name type="scientific">Pseudolactococcus hodotermopsidis</name>
    <dbReference type="NCBI Taxonomy" id="2709157"/>
    <lineage>
        <taxon>Bacteria</taxon>
        <taxon>Bacillati</taxon>
        <taxon>Bacillota</taxon>
        <taxon>Bacilli</taxon>
        <taxon>Lactobacillales</taxon>
        <taxon>Streptococcaceae</taxon>
        <taxon>Pseudolactococcus</taxon>
    </lineage>
</organism>
<protein>
    <submittedName>
        <fullName evidence="5">Deacetylase</fullName>
    </submittedName>
</protein>